<keyword evidence="2" id="KW-1185">Reference proteome</keyword>
<sequence length="58" mass="6431">MPLIRVFHSITTSRIVLHIREAMNRTVVQSLGGLMTVDTTSEAPRYSIAPSSVSFLNE</sequence>
<accession>A0A0D0C7H2</accession>
<dbReference type="HOGENOM" id="CLU_2979294_0_0_1"/>
<name>A0A0D0C7H2_9AGAR</name>
<organism evidence="1 2">
    <name type="scientific">Collybiopsis luxurians FD-317 M1</name>
    <dbReference type="NCBI Taxonomy" id="944289"/>
    <lineage>
        <taxon>Eukaryota</taxon>
        <taxon>Fungi</taxon>
        <taxon>Dikarya</taxon>
        <taxon>Basidiomycota</taxon>
        <taxon>Agaricomycotina</taxon>
        <taxon>Agaricomycetes</taxon>
        <taxon>Agaricomycetidae</taxon>
        <taxon>Agaricales</taxon>
        <taxon>Marasmiineae</taxon>
        <taxon>Omphalotaceae</taxon>
        <taxon>Collybiopsis</taxon>
        <taxon>Collybiopsis luxurians</taxon>
    </lineage>
</organism>
<evidence type="ECO:0000313" key="1">
    <source>
        <dbReference type="EMBL" id="KIK64131.1"/>
    </source>
</evidence>
<gene>
    <name evidence="1" type="ORF">GYMLUDRAFT_40385</name>
</gene>
<proteinExistence type="predicted"/>
<evidence type="ECO:0000313" key="2">
    <source>
        <dbReference type="Proteomes" id="UP000053593"/>
    </source>
</evidence>
<reference evidence="1 2" key="1">
    <citation type="submission" date="2014-04" db="EMBL/GenBank/DDBJ databases">
        <title>Evolutionary Origins and Diversification of the Mycorrhizal Mutualists.</title>
        <authorList>
            <consortium name="DOE Joint Genome Institute"/>
            <consortium name="Mycorrhizal Genomics Consortium"/>
            <person name="Kohler A."/>
            <person name="Kuo A."/>
            <person name="Nagy L.G."/>
            <person name="Floudas D."/>
            <person name="Copeland A."/>
            <person name="Barry K.W."/>
            <person name="Cichocki N."/>
            <person name="Veneault-Fourrey C."/>
            <person name="LaButti K."/>
            <person name="Lindquist E.A."/>
            <person name="Lipzen A."/>
            <person name="Lundell T."/>
            <person name="Morin E."/>
            <person name="Murat C."/>
            <person name="Riley R."/>
            <person name="Ohm R."/>
            <person name="Sun H."/>
            <person name="Tunlid A."/>
            <person name="Henrissat B."/>
            <person name="Grigoriev I.V."/>
            <person name="Hibbett D.S."/>
            <person name="Martin F."/>
        </authorList>
    </citation>
    <scope>NUCLEOTIDE SEQUENCE [LARGE SCALE GENOMIC DNA]</scope>
    <source>
        <strain evidence="1 2">FD-317 M1</strain>
    </source>
</reference>
<dbReference type="OrthoDB" id="2958007at2759"/>
<dbReference type="Proteomes" id="UP000053593">
    <property type="component" value="Unassembled WGS sequence"/>
</dbReference>
<dbReference type="EMBL" id="KN834762">
    <property type="protein sequence ID" value="KIK64131.1"/>
    <property type="molecule type" value="Genomic_DNA"/>
</dbReference>
<dbReference type="AlphaFoldDB" id="A0A0D0C7H2"/>
<protein>
    <submittedName>
        <fullName evidence="1">Uncharacterized protein</fullName>
    </submittedName>
</protein>